<dbReference type="Gene3D" id="3.40.50.300">
    <property type="entry name" value="P-loop containing nucleotide triphosphate hydrolases"/>
    <property type="match status" value="2"/>
</dbReference>
<dbReference type="GO" id="GO:0000725">
    <property type="term" value="P:recombinational repair"/>
    <property type="evidence" value="ECO:0007669"/>
    <property type="project" value="TreeGrafter"/>
</dbReference>
<dbReference type="GO" id="GO:0005829">
    <property type="term" value="C:cytosol"/>
    <property type="evidence" value="ECO:0007669"/>
    <property type="project" value="TreeGrafter"/>
</dbReference>
<dbReference type="GO" id="GO:0005524">
    <property type="term" value="F:ATP binding"/>
    <property type="evidence" value="ECO:0007669"/>
    <property type="project" value="InterPro"/>
</dbReference>
<name>A0A1F4X6E9_UNCKA</name>
<evidence type="ECO:0000313" key="1">
    <source>
        <dbReference type="EMBL" id="OGC77121.1"/>
    </source>
</evidence>
<evidence type="ECO:0000313" key="2">
    <source>
        <dbReference type="Proteomes" id="UP000176815"/>
    </source>
</evidence>
<dbReference type="InterPro" id="IPR027417">
    <property type="entry name" value="P-loop_NTPase"/>
</dbReference>
<dbReference type="EMBL" id="MEWG01000026">
    <property type="protein sequence ID" value="OGC77121.1"/>
    <property type="molecule type" value="Genomic_DNA"/>
</dbReference>
<dbReference type="GO" id="GO:0043138">
    <property type="term" value="F:3'-5' DNA helicase activity"/>
    <property type="evidence" value="ECO:0007669"/>
    <property type="project" value="TreeGrafter"/>
</dbReference>
<protein>
    <submittedName>
        <fullName evidence="1">Uncharacterized protein</fullName>
    </submittedName>
</protein>
<organism evidence="1 2">
    <name type="scientific">candidate division WWE3 bacterium RIFOXYD1_FULL_39_9</name>
    <dbReference type="NCBI Taxonomy" id="1802649"/>
    <lineage>
        <taxon>Bacteria</taxon>
        <taxon>Katanobacteria</taxon>
    </lineage>
</organism>
<dbReference type="GO" id="GO:0003677">
    <property type="term" value="F:DNA binding"/>
    <property type="evidence" value="ECO:0007669"/>
    <property type="project" value="InterPro"/>
</dbReference>
<reference evidence="1 2" key="1">
    <citation type="journal article" date="2016" name="Nat. Commun.">
        <title>Thousands of microbial genomes shed light on interconnected biogeochemical processes in an aquifer system.</title>
        <authorList>
            <person name="Anantharaman K."/>
            <person name="Brown C.T."/>
            <person name="Hug L.A."/>
            <person name="Sharon I."/>
            <person name="Castelle C.J."/>
            <person name="Probst A.J."/>
            <person name="Thomas B.C."/>
            <person name="Singh A."/>
            <person name="Wilkins M.J."/>
            <person name="Karaoz U."/>
            <person name="Brodie E.L."/>
            <person name="Williams K.H."/>
            <person name="Hubbard S.S."/>
            <person name="Banfield J.F."/>
        </authorList>
    </citation>
    <scope>NUCLEOTIDE SEQUENCE [LARGE SCALE GENOMIC DNA]</scope>
</reference>
<accession>A0A1F4X6E9</accession>
<dbReference type="AlphaFoldDB" id="A0A1F4X6E9"/>
<dbReference type="PANTHER" id="PTHR11070:SF17">
    <property type="entry name" value="DNA HELICASE IV"/>
    <property type="match status" value="1"/>
</dbReference>
<dbReference type="InterPro" id="IPR000212">
    <property type="entry name" value="DNA_helicase_UvrD/REP"/>
</dbReference>
<proteinExistence type="predicted"/>
<dbReference type="Proteomes" id="UP000176815">
    <property type="component" value="Unassembled WGS sequence"/>
</dbReference>
<comment type="caution">
    <text evidence="1">The sequence shown here is derived from an EMBL/GenBank/DDBJ whole genome shotgun (WGS) entry which is preliminary data.</text>
</comment>
<dbReference type="SUPFAM" id="SSF52540">
    <property type="entry name" value="P-loop containing nucleoside triphosphate hydrolases"/>
    <property type="match status" value="1"/>
</dbReference>
<sequence length="681" mass="79024">MDLPDRGIEENFLNIVLKKVRDSREYIVRAVERVSSGTLERLKELRENPEMGFDFQMLLEQLHEKNQAFNYKDKYKRLEELGYLEKEPYFARIDFVDPVDASKDTIYIGKFGFTEDRPVVTDWRAKIASVYYKYRYPQKNVEYETPEGKVVKDLALKRTFEIADGKLVKYYNNDIQLDETEIIVEKIKGRTGGVLEDIIETIQKDQLEIIEADPRQICIVQGCVGSGKSTVAIHKLSHIFFNYPNYIRPERSVLVAKNQILVGYLSTLFPKLGIFDINYKTLRDMVVNVVFREEFNVKVDLDLDQDTSKFNISVLEEVSHEIDKIHDYYESAVAEVFNNPESESFGGYKYSKLQTPYENVNEIIVDLNEELDNQTEVLKENPKTIKALFYKENIRSLRKAIRKLMDLKGSIKHETFKRMLQNYKISGDTTLSYYQTLLYIYFYSQLVGFSKVQTYEYCVVDEGQDFSLLEYAVLSKFVLRGRFGIFGDLNQSLEEDGINNWDNIKKVIVEAGSANTFKLTTNYRSTKQIIDLANSILSPYTKDYLPKSINRSGKEPEVLIFESNEELNSHLKKTLGEEAKNIDKSIGVICFNDDTVNELEAHLLKTVDEKEHLVRLDSRKTISYIPKGIYLMNAFDCKGLEFAKVYIVDLNINKIHNYRQARSAFVAVTRAMNELHIFGVK</sequence>
<dbReference type="PANTHER" id="PTHR11070">
    <property type="entry name" value="UVRD / RECB / PCRA DNA HELICASE FAMILY MEMBER"/>
    <property type="match status" value="1"/>
</dbReference>
<gene>
    <name evidence="1" type="ORF">A2619_00375</name>
</gene>